<dbReference type="GO" id="GO:0032259">
    <property type="term" value="P:methylation"/>
    <property type="evidence" value="ECO:0007669"/>
    <property type="project" value="UniProtKB-KW"/>
</dbReference>
<keyword evidence="2" id="KW-0808">Transferase</keyword>
<reference evidence="2" key="1">
    <citation type="journal article" date="2020" name="mSystems">
        <title>Genome- and Community-Level Interaction Insights into Carbon Utilization and Element Cycling Functions of Hydrothermarchaeota in Hydrothermal Sediment.</title>
        <authorList>
            <person name="Zhou Z."/>
            <person name="Liu Y."/>
            <person name="Xu W."/>
            <person name="Pan J."/>
            <person name="Luo Z.H."/>
            <person name="Li M."/>
        </authorList>
    </citation>
    <scope>NUCLEOTIDE SEQUENCE [LARGE SCALE GENOMIC DNA]</scope>
    <source>
        <strain evidence="2">SpSt-747</strain>
    </source>
</reference>
<evidence type="ECO:0000313" key="2">
    <source>
        <dbReference type="EMBL" id="HGI30816.1"/>
    </source>
</evidence>
<dbReference type="InterPro" id="IPR029063">
    <property type="entry name" value="SAM-dependent_MTases_sf"/>
</dbReference>
<feature type="domain" description="Methyltransferase type 11" evidence="1">
    <location>
        <begin position="43"/>
        <end position="137"/>
    </location>
</feature>
<keyword evidence="2" id="KW-0489">Methyltransferase</keyword>
<dbReference type="GO" id="GO:0008757">
    <property type="term" value="F:S-adenosylmethionine-dependent methyltransferase activity"/>
    <property type="evidence" value="ECO:0007669"/>
    <property type="project" value="InterPro"/>
</dbReference>
<dbReference type="SUPFAM" id="SSF53335">
    <property type="entry name" value="S-adenosyl-L-methionine-dependent methyltransferases"/>
    <property type="match status" value="1"/>
</dbReference>
<protein>
    <submittedName>
        <fullName evidence="2">Class I SAM-dependent methyltransferase</fullName>
    </submittedName>
</protein>
<dbReference type="CDD" id="cd02440">
    <property type="entry name" value="AdoMet_MTases"/>
    <property type="match status" value="1"/>
</dbReference>
<organism evidence="2">
    <name type="scientific">Candidatus Caldatribacterium californiense</name>
    <dbReference type="NCBI Taxonomy" id="1454726"/>
    <lineage>
        <taxon>Bacteria</taxon>
        <taxon>Pseudomonadati</taxon>
        <taxon>Atribacterota</taxon>
        <taxon>Atribacteria</taxon>
        <taxon>Atribacterales</taxon>
        <taxon>Candidatus Caldatribacteriaceae</taxon>
        <taxon>Candidatus Caldatribacterium</taxon>
    </lineage>
</organism>
<comment type="caution">
    <text evidence="2">The sequence shown here is derived from an EMBL/GenBank/DDBJ whole genome shotgun (WGS) entry which is preliminary data.</text>
</comment>
<dbReference type="AlphaFoldDB" id="A0A7V3YGW3"/>
<dbReference type="EMBL" id="DTFV01000084">
    <property type="protein sequence ID" value="HGI30816.1"/>
    <property type="molecule type" value="Genomic_DNA"/>
</dbReference>
<gene>
    <name evidence="2" type="ORF">ENV30_05855</name>
</gene>
<dbReference type="PANTHER" id="PTHR43861:SF1">
    <property type="entry name" value="TRANS-ACONITATE 2-METHYLTRANSFERASE"/>
    <property type="match status" value="1"/>
</dbReference>
<dbReference type="InterPro" id="IPR013216">
    <property type="entry name" value="Methyltransf_11"/>
</dbReference>
<sequence length="198" mass="21770">MSQDIRAFFNEKAPFWDAMQEVPEGKLRALLSELPIARGGVILDVGSGTGALVPFLRELFAPSLIVELDIAEAMLAEARKKFGDDGIRYVHGDAKDVVFAETFDAIVCYSSFPHFEDKKGTLRHLCAFLKDGGVFAILHTASREHINALHAQNEVTRNHLLPEGNEVARMLAGLGLSVLIVRDTPEEYLVLGLKKGVQ</sequence>
<proteinExistence type="predicted"/>
<name>A0A7V3YGW3_9BACT</name>
<dbReference type="PANTHER" id="PTHR43861">
    <property type="entry name" value="TRANS-ACONITATE 2-METHYLTRANSFERASE-RELATED"/>
    <property type="match status" value="1"/>
</dbReference>
<dbReference type="Gene3D" id="3.40.50.150">
    <property type="entry name" value="Vaccinia Virus protein VP39"/>
    <property type="match status" value="1"/>
</dbReference>
<evidence type="ECO:0000259" key="1">
    <source>
        <dbReference type="Pfam" id="PF08241"/>
    </source>
</evidence>
<accession>A0A7V3YGW3</accession>
<dbReference type="Pfam" id="PF08241">
    <property type="entry name" value="Methyltransf_11"/>
    <property type="match status" value="1"/>
</dbReference>